<feature type="transmembrane region" description="Helical" evidence="1">
    <location>
        <begin position="242"/>
        <end position="258"/>
    </location>
</feature>
<name>A0A949WUR7_9CLOT</name>
<feature type="transmembrane region" description="Helical" evidence="1">
    <location>
        <begin position="336"/>
        <end position="353"/>
    </location>
</feature>
<feature type="transmembrane region" description="Helical" evidence="1">
    <location>
        <begin position="384"/>
        <end position="407"/>
    </location>
</feature>
<dbReference type="InterPro" id="IPR050640">
    <property type="entry name" value="Bact_2-comp_sensor_kinase"/>
</dbReference>
<dbReference type="Pfam" id="PF06580">
    <property type="entry name" value="His_kinase"/>
    <property type="match status" value="1"/>
</dbReference>
<dbReference type="SMART" id="SM00387">
    <property type="entry name" value="HATPase_c"/>
    <property type="match status" value="1"/>
</dbReference>
<dbReference type="GO" id="GO:0000155">
    <property type="term" value="F:phosphorelay sensor kinase activity"/>
    <property type="evidence" value="ECO:0007669"/>
    <property type="project" value="InterPro"/>
</dbReference>
<gene>
    <name evidence="3" type="ORF">I6U48_08100</name>
</gene>
<reference evidence="3" key="1">
    <citation type="submission" date="2020-12" db="EMBL/GenBank/DDBJ databases">
        <title>Clostridium thailandense sp. nov., a novel acetogenic bacterium isolated from peat land soil in Thailand.</title>
        <authorList>
            <person name="Chaikitkaew S."/>
            <person name="Birkeland N.K."/>
        </authorList>
    </citation>
    <scope>NUCLEOTIDE SEQUENCE</scope>
    <source>
        <strain evidence="3">PL3</strain>
    </source>
</reference>
<protein>
    <submittedName>
        <fullName evidence="3">Histidine kinase</fullName>
    </submittedName>
</protein>
<proteinExistence type="predicted"/>
<feature type="domain" description="Histidine kinase/HSP90-like ATPase" evidence="2">
    <location>
        <begin position="532"/>
        <end position="638"/>
    </location>
</feature>
<evidence type="ECO:0000313" key="3">
    <source>
        <dbReference type="EMBL" id="MBV7272872.1"/>
    </source>
</evidence>
<feature type="transmembrane region" description="Helical" evidence="1">
    <location>
        <begin position="16"/>
        <end position="34"/>
    </location>
</feature>
<dbReference type="InterPro" id="IPR011623">
    <property type="entry name" value="7TMR_DISM_rcpt_extracell_dom1"/>
</dbReference>
<keyword evidence="1" id="KW-0472">Membrane</keyword>
<feature type="transmembrane region" description="Helical" evidence="1">
    <location>
        <begin position="210"/>
        <end position="235"/>
    </location>
</feature>
<evidence type="ECO:0000313" key="4">
    <source>
        <dbReference type="Proteomes" id="UP000694308"/>
    </source>
</evidence>
<dbReference type="InterPro" id="IPR003594">
    <property type="entry name" value="HATPase_dom"/>
</dbReference>
<keyword evidence="4" id="KW-1185">Reference proteome</keyword>
<keyword evidence="1" id="KW-1133">Transmembrane helix</keyword>
<dbReference type="Pfam" id="PF02518">
    <property type="entry name" value="HATPase_c"/>
    <property type="match status" value="1"/>
</dbReference>
<organism evidence="3 4">
    <name type="scientific">Clostridium thailandense</name>
    <dbReference type="NCBI Taxonomy" id="2794346"/>
    <lineage>
        <taxon>Bacteria</taxon>
        <taxon>Bacillati</taxon>
        <taxon>Bacillota</taxon>
        <taxon>Clostridia</taxon>
        <taxon>Eubacteriales</taxon>
        <taxon>Clostridiaceae</taxon>
        <taxon>Clostridium</taxon>
    </lineage>
</organism>
<dbReference type="GO" id="GO:0016020">
    <property type="term" value="C:membrane"/>
    <property type="evidence" value="ECO:0007669"/>
    <property type="project" value="InterPro"/>
</dbReference>
<keyword evidence="1" id="KW-0812">Transmembrane</keyword>
<dbReference type="Pfam" id="PF07695">
    <property type="entry name" value="7TMR-DISM_7TM"/>
    <property type="match status" value="1"/>
</dbReference>
<comment type="caution">
    <text evidence="3">The sequence shown here is derived from an EMBL/GenBank/DDBJ whole genome shotgun (WGS) entry which is preliminary data.</text>
</comment>
<feature type="transmembrane region" description="Helical" evidence="1">
    <location>
        <begin position="278"/>
        <end position="299"/>
    </location>
</feature>
<feature type="transmembrane region" description="Helical" evidence="1">
    <location>
        <begin position="306"/>
        <end position="324"/>
    </location>
</feature>
<dbReference type="AlphaFoldDB" id="A0A949WUR7"/>
<keyword evidence="3" id="KW-0808">Transferase</keyword>
<evidence type="ECO:0000259" key="2">
    <source>
        <dbReference type="SMART" id="SM00387"/>
    </source>
</evidence>
<dbReference type="PANTHER" id="PTHR34220">
    <property type="entry name" value="SENSOR HISTIDINE KINASE YPDA"/>
    <property type="match status" value="1"/>
</dbReference>
<dbReference type="Proteomes" id="UP000694308">
    <property type="component" value="Unassembled WGS sequence"/>
</dbReference>
<sequence length="639" mass="72710">MDLKSLGTKVSSKWRILLIVFVPFIMIFVLAIMLSSRSVVANNGMADLSNIDFSHNKLVSLDGQWEFYWNKLLRAEDFNLGQRQKIDSFMKVPGIWSHNAGTHYTSQGKVTYRLSLYYPKDLKDPALRIQNVANAYKLYVNGELMAEVGSSLDNKAKFKNDDKIIIIDLPKNTQKIELVFQVGNLNCATGGLRIAPVFGSRQVLEHQRMIMIMLQMFFIGGVLIFGIHYFSLFLLQKGNRTALFFSIICLTTALRSMIWGETSLTILFPSSPLDMRIYINYLTGYNYVAILIMFVYSLYPLEFNKKVMGLILLPSLIFDVFLLTTNPEFMTFYTNYLYILLILQMIYIMGALMKSVLRKRDNAVLMFIAICVLIWAIYVDIIDFVLIGSISLSYMTLLGNFAVILAMSHIQAKQQARNHEKLILYNEKLLEADKLKDQIMATEMSFLQAQIKPHFLYNALSAIANVCEKDGKQASKLIIDLAFYLRGSLEFNNLDKMVSVEKELQFVDTYFHIEQARFGQKIQLNKEIEIPLDVQMPILILQPLVENAVRHGISKKFEGGTVTVRMIQKDGNVYIEIEDDGVGINSDKLAMILCEQDNVQGVGLLNIHNRLLKLYGIGLEISSEPGHTSVKLLITEGVL</sequence>
<keyword evidence="3" id="KW-0418">Kinase</keyword>
<dbReference type="InterPro" id="IPR010559">
    <property type="entry name" value="Sig_transdc_His_kin_internal"/>
</dbReference>
<evidence type="ECO:0000256" key="1">
    <source>
        <dbReference type="SAM" id="Phobius"/>
    </source>
</evidence>
<accession>A0A949WUR7</accession>
<dbReference type="PANTHER" id="PTHR34220:SF7">
    <property type="entry name" value="SENSOR HISTIDINE KINASE YPDA"/>
    <property type="match status" value="1"/>
</dbReference>
<dbReference type="EMBL" id="JAEEGC010000034">
    <property type="protein sequence ID" value="MBV7272872.1"/>
    <property type="molecule type" value="Genomic_DNA"/>
</dbReference>
<feature type="transmembrane region" description="Helical" evidence="1">
    <location>
        <begin position="362"/>
        <end position="378"/>
    </location>
</feature>
<dbReference type="RefSeq" id="WP_218319902.1">
    <property type="nucleotide sequence ID" value="NZ_JAEEGC010000034.1"/>
</dbReference>